<reference evidence="1 2" key="1">
    <citation type="submission" date="2018-05" db="EMBL/GenBank/DDBJ databases">
        <title>Genomic Encyclopedia of Type Strains, Phase IV (KMG-IV): sequencing the most valuable type-strain genomes for metagenomic binning, comparative biology and taxonomic classification.</title>
        <authorList>
            <person name="Goeker M."/>
        </authorList>
    </citation>
    <scope>NUCLEOTIDE SEQUENCE [LARGE SCALE GENOMIC DNA]</scope>
    <source>
        <strain evidence="1 2">DSM 6462</strain>
    </source>
</reference>
<gene>
    <name evidence="1" type="ORF">C7450_10559</name>
</gene>
<evidence type="ECO:0000313" key="2">
    <source>
        <dbReference type="Proteomes" id="UP000248021"/>
    </source>
</evidence>
<dbReference type="Proteomes" id="UP000248021">
    <property type="component" value="Unassembled WGS sequence"/>
</dbReference>
<organism evidence="1 2">
    <name type="scientific">Chelatococcus asaccharovorans</name>
    <dbReference type="NCBI Taxonomy" id="28210"/>
    <lineage>
        <taxon>Bacteria</taxon>
        <taxon>Pseudomonadati</taxon>
        <taxon>Pseudomonadota</taxon>
        <taxon>Alphaproteobacteria</taxon>
        <taxon>Hyphomicrobiales</taxon>
        <taxon>Chelatococcaceae</taxon>
        <taxon>Chelatococcus</taxon>
    </lineage>
</organism>
<evidence type="ECO:0000313" key="1">
    <source>
        <dbReference type="EMBL" id="PXW58713.1"/>
    </source>
</evidence>
<name>A0A2V3U655_9HYPH</name>
<dbReference type="EMBL" id="QJJK01000005">
    <property type="protein sequence ID" value="PXW58713.1"/>
    <property type="molecule type" value="Genomic_DNA"/>
</dbReference>
<dbReference type="AlphaFoldDB" id="A0A2V3U655"/>
<dbReference type="RefSeq" id="WP_170147218.1">
    <property type="nucleotide sequence ID" value="NZ_JAHBRY010000001.1"/>
</dbReference>
<accession>A0A2V3U655</accession>
<sequence>MLETSAFVAPEFAILKDWLAFHAGAHLVEDKRSAAFVLASQLPDPRCIVALIGRYRINAACHSKATYGDDCGKGTPPTRTCGNGAHAQPYPCEGFHIMPIRIALIDRIVL</sequence>
<proteinExistence type="predicted"/>
<keyword evidence="2" id="KW-1185">Reference proteome</keyword>
<protein>
    <submittedName>
        <fullName evidence="1">Uncharacterized protein</fullName>
    </submittedName>
</protein>
<comment type="caution">
    <text evidence="1">The sequence shown here is derived from an EMBL/GenBank/DDBJ whole genome shotgun (WGS) entry which is preliminary data.</text>
</comment>